<evidence type="ECO:0000313" key="1">
    <source>
        <dbReference type="EMBL" id="KAJ9662737.1"/>
    </source>
</evidence>
<dbReference type="Proteomes" id="UP001172386">
    <property type="component" value="Unassembled WGS sequence"/>
</dbReference>
<proteinExistence type="predicted"/>
<name>A0ACC3AHK2_9EURO</name>
<keyword evidence="2" id="KW-1185">Reference proteome</keyword>
<sequence length="577" mass="63480">MATTSTPYGDRRSSLRQSSSETIIEPPSAVPGIEKQHYNEGNPLPNTVSTAKNNINSNLDTTGESNRSKQIITLPLSDPEHPNNWSNTKKALVLTSGILTVIHSTLGSSLPSNAIQYIAADFHVTSEIQLVLPISCFLMGYVFAPTICGPLSENFGRKPVMLISFICFTLFTMACALAPTWASLLFFRFLCGIFASAPIACVSGIYADINSDPRTRGRTMAFFMAATTCGPVAAPPLSGFISENVTWRWVFGVAAIFASTSLPFVILLPETYVPILLSKRAARLRKETGNQNITAQSDLQKKSFRYVMTVVMLRPFRMLFQELIVSTTCMYLALCYGIFYLYFEAYPIIFLGADSVYKYSPGIAGLTFIPIGIGAIIAGGIFLLWDVFLARAHERKAAWSQREESRRLPLALIGGPLYALSILWLGWSARDGVFWLAPVASGVTFGIGFMLIFMAMLNYLSGTSHNPIFRLPTPLTRTLDAYMTFAASAQGIASTCRSLLGVLLPLGAHNMFRTLGVAWACSTLAFLALALGSVPFFFIKYGQKIRANSKFCQELKALYEEELEEKERLERRGPQNA</sequence>
<dbReference type="EMBL" id="JAPDRQ010000013">
    <property type="protein sequence ID" value="KAJ9662737.1"/>
    <property type="molecule type" value="Genomic_DNA"/>
</dbReference>
<protein>
    <submittedName>
        <fullName evidence="1">Uncharacterized protein</fullName>
    </submittedName>
</protein>
<gene>
    <name evidence="1" type="ORF">H2198_001186</name>
</gene>
<evidence type="ECO:0000313" key="2">
    <source>
        <dbReference type="Proteomes" id="UP001172386"/>
    </source>
</evidence>
<comment type="caution">
    <text evidence="1">The sequence shown here is derived from an EMBL/GenBank/DDBJ whole genome shotgun (WGS) entry which is preliminary data.</text>
</comment>
<accession>A0ACC3AHK2</accession>
<reference evidence="1" key="1">
    <citation type="submission" date="2022-10" db="EMBL/GenBank/DDBJ databases">
        <title>Culturing micro-colonial fungi from biological soil crusts in the Mojave desert and describing Neophaeococcomyces mojavensis, and introducing the new genera and species Taxawa tesnikishii.</title>
        <authorList>
            <person name="Kurbessoian T."/>
            <person name="Stajich J.E."/>
        </authorList>
    </citation>
    <scope>NUCLEOTIDE SEQUENCE</scope>
    <source>
        <strain evidence="1">JES_112</strain>
    </source>
</reference>
<organism evidence="1 2">
    <name type="scientific">Neophaeococcomyces mojaviensis</name>
    <dbReference type="NCBI Taxonomy" id="3383035"/>
    <lineage>
        <taxon>Eukaryota</taxon>
        <taxon>Fungi</taxon>
        <taxon>Dikarya</taxon>
        <taxon>Ascomycota</taxon>
        <taxon>Pezizomycotina</taxon>
        <taxon>Eurotiomycetes</taxon>
        <taxon>Chaetothyriomycetidae</taxon>
        <taxon>Chaetothyriales</taxon>
        <taxon>Chaetothyriales incertae sedis</taxon>
        <taxon>Neophaeococcomyces</taxon>
    </lineage>
</organism>